<evidence type="ECO:0000313" key="2">
    <source>
        <dbReference type="EMBL" id="KND33845.1"/>
    </source>
</evidence>
<sequence length="160" mass="17247">MRMAVDVWHEYVARELGPVLAVLVARAGKPREEPVPGALEWTLPWGMDDGNGLVRVTVFTEIVPESFERRVRVVVAAAAKGFLEDGGKLALPRYADWGAEYARSRSEIDADSTRQVPPPDGPLTRGMAEHLCRALGGLLDTLSEEPGGEVGFSVAPAEPA</sequence>
<evidence type="ECO:0000256" key="1">
    <source>
        <dbReference type="SAM" id="MobiDB-lite"/>
    </source>
</evidence>
<proteinExistence type="predicted"/>
<name>A0A0L0K878_9ACTN</name>
<dbReference type="EMBL" id="JPPY01000120">
    <property type="protein sequence ID" value="KND33845.1"/>
    <property type="molecule type" value="Genomic_DNA"/>
</dbReference>
<dbReference type="Proteomes" id="UP000037151">
    <property type="component" value="Unassembled WGS sequence"/>
</dbReference>
<gene>
    <name evidence="2" type="ORF">IQ63_18215</name>
</gene>
<evidence type="ECO:0000313" key="3">
    <source>
        <dbReference type="Proteomes" id="UP000037151"/>
    </source>
</evidence>
<protein>
    <submittedName>
        <fullName evidence="2">Uncharacterized protein</fullName>
    </submittedName>
</protein>
<organism evidence="2 3">
    <name type="scientific">Streptomyces acidiscabies</name>
    <dbReference type="NCBI Taxonomy" id="42234"/>
    <lineage>
        <taxon>Bacteria</taxon>
        <taxon>Bacillati</taxon>
        <taxon>Actinomycetota</taxon>
        <taxon>Actinomycetes</taxon>
        <taxon>Kitasatosporales</taxon>
        <taxon>Streptomycetaceae</taxon>
        <taxon>Streptomyces</taxon>
    </lineage>
</organism>
<comment type="caution">
    <text evidence="2">The sequence shown here is derived from an EMBL/GenBank/DDBJ whole genome shotgun (WGS) entry which is preliminary data.</text>
</comment>
<dbReference type="AlphaFoldDB" id="A0A0L0K878"/>
<dbReference type="PATRIC" id="fig|42234.21.peg.3755"/>
<accession>A0A0L0K878</accession>
<feature type="region of interest" description="Disordered" evidence="1">
    <location>
        <begin position="106"/>
        <end position="126"/>
    </location>
</feature>
<reference evidence="3" key="1">
    <citation type="submission" date="2014-07" db="EMBL/GenBank/DDBJ databases">
        <title>Genome sequencing of plant-pathogenic Streptomyces species.</title>
        <authorList>
            <person name="Harrison J."/>
            <person name="Sapp M."/>
            <person name="Thwaites R."/>
            <person name="Studholme D.J."/>
        </authorList>
    </citation>
    <scope>NUCLEOTIDE SEQUENCE [LARGE SCALE GENOMIC DNA]</scope>
    <source>
        <strain evidence="3">NCPPB 4445</strain>
    </source>
</reference>